<name>A0AAV7VGN0_PLEWA</name>
<reference evidence="2" key="1">
    <citation type="journal article" date="2022" name="bioRxiv">
        <title>Sequencing and chromosome-scale assembly of the giantPleurodeles waltlgenome.</title>
        <authorList>
            <person name="Brown T."/>
            <person name="Elewa A."/>
            <person name="Iarovenko S."/>
            <person name="Subramanian E."/>
            <person name="Araus A.J."/>
            <person name="Petzold A."/>
            <person name="Susuki M."/>
            <person name="Suzuki K.-i.T."/>
            <person name="Hayashi T."/>
            <person name="Toyoda A."/>
            <person name="Oliveira C."/>
            <person name="Osipova E."/>
            <person name="Leigh N.D."/>
            <person name="Simon A."/>
            <person name="Yun M.H."/>
        </authorList>
    </citation>
    <scope>NUCLEOTIDE SEQUENCE</scope>
    <source>
        <strain evidence="2">20211129_DDA</strain>
        <tissue evidence="2">Liver</tissue>
    </source>
</reference>
<accession>A0AAV7VGN0</accession>
<comment type="caution">
    <text evidence="2">The sequence shown here is derived from an EMBL/GenBank/DDBJ whole genome shotgun (WGS) entry which is preliminary data.</text>
</comment>
<feature type="region of interest" description="Disordered" evidence="1">
    <location>
        <begin position="97"/>
        <end position="138"/>
    </location>
</feature>
<feature type="region of interest" description="Disordered" evidence="1">
    <location>
        <begin position="1"/>
        <end position="69"/>
    </location>
</feature>
<protein>
    <submittedName>
        <fullName evidence="2">Uncharacterized protein</fullName>
    </submittedName>
</protein>
<proteinExistence type="predicted"/>
<evidence type="ECO:0000313" key="2">
    <source>
        <dbReference type="EMBL" id="KAJ1199902.1"/>
    </source>
</evidence>
<dbReference type="EMBL" id="JANPWB010000003">
    <property type="protein sequence ID" value="KAJ1199902.1"/>
    <property type="molecule type" value="Genomic_DNA"/>
</dbReference>
<keyword evidence="3" id="KW-1185">Reference proteome</keyword>
<gene>
    <name evidence="2" type="ORF">NDU88_003734</name>
</gene>
<dbReference type="AlphaFoldDB" id="A0AAV7VGN0"/>
<dbReference type="Proteomes" id="UP001066276">
    <property type="component" value="Chromosome 2_1"/>
</dbReference>
<evidence type="ECO:0000256" key="1">
    <source>
        <dbReference type="SAM" id="MobiDB-lite"/>
    </source>
</evidence>
<sequence>MLAKTSQGLRDSVPGTFPPGGPKDEPRTGAATLGLLNLNWQGKPPPSPVDSQPLHGAAHWEKRVPTPGPGEALSRLMNSSMLVRPPWAVWDPIPGALPHGGLEDEAQDRGSHSNPWPSARMGPLSMTWQGKPPQVSPAIWTRYRNAKSTTRCPWVSERPDG</sequence>
<evidence type="ECO:0000313" key="3">
    <source>
        <dbReference type="Proteomes" id="UP001066276"/>
    </source>
</evidence>
<organism evidence="2 3">
    <name type="scientific">Pleurodeles waltl</name>
    <name type="common">Iberian ribbed newt</name>
    <dbReference type="NCBI Taxonomy" id="8319"/>
    <lineage>
        <taxon>Eukaryota</taxon>
        <taxon>Metazoa</taxon>
        <taxon>Chordata</taxon>
        <taxon>Craniata</taxon>
        <taxon>Vertebrata</taxon>
        <taxon>Euteleostomi</taxon>
        <taxon>Amphibia</taxon>
        <taxon>Batrachia</taxon>
        <taxon>Caudata</taxon>
        <taxon>Salamandroidea</taxon>
        <taxon>Salamandridae</taxon>
        <taxon>Pleurodelinae</taxon>
        <taxon>Pleurodeles</taxon>
    </lineage>
</organism>